<feature type="domain" description="HTH lysR-type" evidence="5">
    <location>
        <begin position="6"/>
        <end position="59"/>
    </location>
</feature>
<dbReference type="FunFam" id="1.10.10.10:FF:000001">
    <property type="entry name" value="LysR family transcriptional regulator"/>
    <property type="match status" value="1"/>
</dbReference>
<dbReference type="Proteomes" id="UP000070134">
    <property type="component" value="Chromosome"/>
</dbReference>
<dbReference type="PATRIC" id="fig|37927.3.peg.2361"/>
<evidence type="ECO:0000259" key="5">
    <source>
        <dbReference type="PROSITE" id="PS50931"/>
    </source>
</evidence>
<dbReference type="InterPro" id="IPR000847">
    <property type="entry name" value="LysR_HTH_N"/>
</dbReference>
<reference evidence="6 7" key="1">
    <citation type="submission" date="2016-02" db="EMBL/GenBank/DDBJ databases">
        <title>Complete genome of Sinomonas atrocyanea KCTC 3377.</title>
        <authorList>
            <person name="Kim K.M."/>
        </authorList>
    </citation>
    <scope>NUCLEOTIDE SEQUENCE [LARGE SCALE GENOMIC DNA]</scope>
    <source>
        <strain evidence="6 7">KCTC 3377</strain>
    </source>
</reference>
<dbReference type="RefSeq" id="WP_066498113.1">
    <property type="nucleotide sequence ID" value="NZ_BJMO01000053.1"/>
</dbReference>
<evidence type="ECO:0000256" key="4">
    <source>
        <dbReference type="ARBA" id="ARBA00023163"/>
    </source>
</evidence>
<evidence type="ECO:0000256" key="3">
    <source>
        <dbReference type="ARBA" id="ARBA00023125"/>
    </source>
</evidence>
<organism evidence="6 7">
    <name type="scientific">Sinomonas atrocyanea</name>
    <dbReference type="NCBI Taxonomy" id="37927"/>
    <lineage>
        <taxon>Bacteria</taxon>
        <taxon>Bacillati</taxon>
        <taxon>Actinomycetota</taxon>
        <taxon>Actinomycetes</taxon>
        <taxon>Micrococcales</taxon>
        <taxon>Micrococcaceae</taxon>
        <taxon>Sinomonas</taxon>
    </lineage>
</organism>
<dbReference type="SUPFAM" id="SSF53850">
    <property type="entry name" value="Periplasmic binding protein-like II"/>
    <property type="match status" value="1"/>
</dbReference>
<dbReference type="InterPro" id="IPR036388">
    <property type="entry name" value="WH-like_DNA-bd_sf"/>
</dbReference>
<protein>
    <submittedName>
        <fullName evidence="6">LysR family transcriptional regulator</fullName>
    </submittedName>
</protein>
<dbReference type="GO" id="GO:0003677">
    <property type="term" value="F:DNA binding"/>
    <property type="evidence" value="ECO:0007669"/>
    <property type="project" value="UniProtKB-KW"/>
</dbReference>
<sequence length="314" mass="33219">MVNPVHLTTLIEVVRLGSFASAAAHLGYTPSAVSQQMAALERETGVELFRRTPRSIVPTEAALVMIRHAEKVLTDIDALKAATARAADAAGRELRLGIFPSLATYVLPRVLSGERWRRLGLDLHVSVAEPGDTIRRLASGGGLDVVLVYQVGQSGLAWPHTAERLWIGDDTFHVVLPKSWGIADGARVTADQLGGMPWIVHHPGTSDATVIDRLFAACGLAPRVVAYSDDFNASLGLASAGLGAALVPELALQATPEGVVLVDVPEIRLARNIFALRPHAAADSATRLFLDLIAEALAALPVRAARAERGTSPG</sequence>
<dbReference type="PANTHER" id="PTHR30346">
    <property type="entry name" value="TRANSCRIPTIONAL DUAL REGULATOR HCAR-RELATED"/>
    <property type="match status" value="1"/>
</dbReference>
<dbReference type="KEGG" id="satk:SA2016_2293"/>
<dbReference type="OrthoDB" id="4131546at2"/>
<evidence type="ECO:0000313" key="7">
    <source>
        <dbReference type="Proteomes" id="UP000070134"/>
    </source>
</evidence>
<dbReference type="Gene3D" id="1.10.10.10">
    <property type="entry name" value="Winged helix-like DNA-binding domain superfamily/Winged helix DNA-binding domain"/>
    <property type="match status" value="1"/>
</dbReference>
<dbReference type="PROSITE" id="PS50931">
    <property type="entry name" value="HTH_LYSR"/>
    <property type="match status" value="1"/>
</dbReference>
<comment type="similarity">
    <text evidence="1">Belongs to the LysR transcriptional regulatory family.</text>
</comment>
<dbReference type="GO" id="GO:0003700">
    <property type="term" value="F:DNA-binding transcription factor activity"/>
    <property type="evidence" value="ECO:0007669"/>
    <property type="project" value="InterPro"/>
</dbReference>
<proteinExistence type="inferred from homology"/>
<accession>A0A127A5Q9</accession>
<dbReference type="GO" id="GO:0032993">
    <property type="term" value="C:protein-DNA complex"/>
    <property type="evidence" value="ECO:0007669"/>
    <property type="project" value="TreeGrafter"/>
</dbReference>
<dbReference type="SUPFAM" id="SSF46785">
    <property type="entry name" value="Winged helix' DNA-binding domain"/>
    <property type="match status" value="1"/>
</dbReference>
<keyword evidence="7" id="KW-1185">Reference proteome</keyword>
<evidence type="ECO:0000313" key="6">
    <source>
        <dbReference type="EMBL" id="AMM32962.1"/>
    </source>
</evidence>
<keyword evidence="2" id="KW-0805">Transcription regulation</keyword>
<dbReference type="InterPro" id="IPR005119">
    <property type="entry name" value="LysR_subst-bd"/>
</dbReference>
<gene>
    <name evidence="6" type="ORF">SA2016_2293</name>
</gene>
<dbReference type="Gene3D" id="3.40.190.10">
    <property type="entry name" value="Periplasmic binding protein-like II"/>
    <property type="match status" value="2"/>
</dbReference>
<dbReference type="Pfam" id="PF00126">
    <property type="entry name" value="HTH_1"/>
    <property type="match status" value="1"/>
</dbReference>
<keyword evidence="4" id="KW-0804">Transcription</keyword>
<evidence type="ECO:0000256" key="2">
    <source>
        <dbReference type="ARBA" id="ARBA00023015"/>
    </source>
</evidence>
<dbReference type="STRING" id="37927.SA2016_2293"/>
<dbReference type="EMBL" id="CP014518">
    <property type="protein sequence ID" value="AMM32962.1"/>
    <property type="molecule type" value="Genomic_DNA"/>
</dbReference>
<name>A0A127A5Q9_9MICC</name>
<evidence type="ECO:0000256" key="1">
    <source>
        <dbReference type="ARBA" id="ARBA00009437"/>
    </source>
</evidence>
<dbReference type="AlphaFoldDB" id="A0A127A5Q9"/>
<keyword evidence="3" id="KW-0238">DNA-binding</keyword>
<dbReference type="InterPro" id="IPR036390">
    <property type="entry name" value="WH_DNA-bd_sf"/>
</dbReference>
<dbReference type="Pfam" id="PF03466">
    <property type="entry name" value="LysR_substrate"/>
    <property type="match status" value="1"/>
</dbReference>
<dbReference type="PANTHER" id="PTHR30346:SF29">
    <property type="entry name" value="LYSR SUBSTRATE-BINDING"/>
    <property type="match status" value="1"/>
</dbReference>